<dbReference type="Proteomes" id="UP000249204">
    <property type="component" value="Unassembled WGS sequence"/>
</dbReference>
<dbReference type="InterPro" id="IPR001867">
    <property type="entry name" value="OmpR/PhoB-type_DNA-bd"/>
</dbReference>
<comment type="caution">
    <text evidence="6">The sequence shown here is derived from an EMBL/GenBank/DDBJ whole genome shotgun (WGS) entry which is preliminary data.</text>
</comment>
<sequence>MHIVENQGSLLYCKGLFYGMLKEVHKGGTSMSLQFDEGSYTVSQRLDSIRLLAKEFALLHFLYENKDKAFTRSQLLDRVWPLEYPVERTVDDHIYRLRKKLKRWEEISLDTVRGYGYRLALRENRAVLPPNPSIHDPEMQEVVHGLLRKYHLFGQGNSIQTLVRQQEALGVRIEPYYQLYLHFIQGDLEWLMNTAQFPLEERLYWLLIYVHALVEPAESLALYKQAIHSSVLPAEHRQELRILNIIDIYAETGQYQEARKQLEETYRVMETKQLIYFKLPVSIAALSVELWGGSGEAVEEQIAVLRTQLKDAPYLREIGRFQVLEGCWLLRQGRVREAELRMDDGLEVLKMSLNAPLYLNSAYQILLFMDHHRVEGRLRSKYQQIYEGIRKSYGASIYGQQIVDTVHRFLSAESISSDLPLT</sequence>
<dbReference type="GO" id="GO:0003677">
    <property type="term" value="F:DNA binding"/>
    <property type="evidence" value="ECO:0007669"/>
    <property type="project" value="UniProtKB-UniRule"/>
</dbReference>
<dbReference type="GO" id="GO:0006355">
    <property type="term" value="P:regulation of DNA-templated transcription"/>
    <property type="evidence" value="ECO:0007669"/>
    <property type="project" value="InterPro"/>
</dbReference>
<dbReference type="EMBL" id="QKWW01000029">
    <property type="protein sequence ID" value="PZT55580.1"/>
    <property type="molecule type" value="Genomic_DNA"/>
</dbReference>
<evidence type="ECO:0000259" key="5">
    <source>
        <dbReference type="PROSITE" id="PS51755"/>
    </source>
</evidence>
<dbReference type="GO" id="GO:0000160">
    <property type="term" value="P:phosphorelay signal transduction system"/>
    <property type="evidence" value="ECO:0007669"/>
    <property type="project" value="InterPro"/>
</dbReference>
<keyword evidence="3" id="KW-0804">Transcription</keyword>
<evidence type="ECO:0000256" key="2">
    <source>
        <dbReference type="ARBA" id="ARBA00023125"/>
    </source>
</evidence>
<gene>
    <name evidence="6" type="ORF">DN757_11450</name>
</gene>
<dbReference type="Gene3D" id="1.10.10.10">
    <property type="entry name" value="Winged helix-like DNA-binding domain superfamily/Winged helix DNA-binding domain"/>
    <property type="match status" value="1"/>
</dbReference>
<evidence type="ECO:0000313" key="6">
    <source>
        <dbReference type="EMBL" id="PZT55580.1"/>
    </source>
</evidence>
<feature type="DNA-binding region" description="OmpR/PhoB-type" evidence="4">
    <location>
        <begin position="22"/>
        <end position="121"/>
    </location>
</feature>
<dbReference type="Pfam" id="PF00486">
    <property type="entry name" value="Trans_reg_C"/>
    <property type="match status" value="1"/>
</dbReference>
<evidence type="ECO:0000256" key="1">
    <source>
        <dbReference type="ARBA" id="ARBA00023015"/>
    </source>
</evidence>
<dbReference type="PROSITE" id="PS51755">
    <property type="entry name" value="OMPR_PHOB"/>
    <property type="match status" value="1"/>
</dbReference>
<reference evidence="6 7" key="1">
    <citation type="submission" date="2018-06" db="EMBL/GenBank/DDBJ databases">
        <title>Isolation of heavy metals resistant Paenibacillus silvae NC2 from Gold-Copper mine in ZiJin, China.</title>
        <authorList>
            <person name="Xu J."/>
            <person name="Mazhar H.S."/>
            <person name="Rensing C."/>
        </authorList>
    </citation>
    <scope>NUCLEOTIDE SEQUENCE [LARGE SCALE GENOMIC DNA]</scope>
    <source>
        <strain evidence="6 7">NC2</strain>
    </source>
</reference>
<dbReference type="AlphaFoldDB" id="A0A2W6P7D7"/>
<accession>A0A2W6P7D7</accession>
<dbReference type="InterPro" id="IPR016032">
    <property type="entry name" value="Sig_transdc_resp-reg_C-effctor"/>
</dbReference>
<dbReference type="SUPFAM" id="SSF46894">
    <property type="entry name" value="C-terminal effector domain of the bipartite response regulators"/>
    <property type="match status" value="1"/>
</dbReference>
<dbReference type="SMART" id="SM00862">
    <property type="entry name" value="Trans_reg_C"/>
    <property type="match status" value="1"/>
</dbReference>
<evidence type="ECO:0000256" key="3">
    <source>
        <dbReference type="ARBA" id="ARBA00023163"/>
    </source>
</evidence>
<organism evidence="6 7">
    <name type="scientific">Paenibacillus silvae</name>
    <dbReference type="NCBI Taxonomy" id="1325358"/>
    <lineage>
        <taxon>Bacteria</taxon>
        <taxon>Bacillati</taxon>
        <taxon>Bacillota</taxon>
        <taxon>Bacilli</taxon>
        <taxon>Bacillales</taxon>
        <taxon>Paenibacillaceae</taxon>
        <taxon>Paenibacillus</taxon>
    </lineage>
</organism>
<name>A0A2W6P7D7_9BACL</name>
<keyword evidence="1" id="KW-0805">Transcription regulation</keyword>
<evidence type="ECO:0000313" key="7">
    <source>
        <dbReference type="Proteomes" id="UP000249204"/>
    </source>
</evidence>
<dbReference type="CDD" id="cd00383">
    <property type="entry name" value="trans_reg_C"/>
    <property type="match status" value="1"/>
</dbReference>
<proteinExistence type="predicted"/>
<dbReference type="InterPro" id="IPR036388">
    <property type="entry name" value="WH-like_DNA-bd_sf"/>
</dbReference>
<feature type="domain" description="OmpR/PhoB-type" evidence="5">
    <location>
        <begin position="22"/>
        <end position="121"/>
    </location>
</feature>
<keyword evidence="2 4" id="KW-0238">DNA-binding</keyword>
<protein>
    <submittedName>
        <fullName evidence="6">Winged helix family transcriptional regulator</fullName>
    </submittedName>
</protein>
<evidence type="ECO:0000256" key="4">
    <source>
        <dbReference type="PROSITE-ProRule" id="PRU01091"/>
    </source>
</evidence>